<keyword evidence="2" id="KW-0645">Protease</keyword>
<dbReference type="EMBL" id="JACIEB010000002">
    <property type="protein sequence ID" value="MBB3981665.1"/>
    <property type="molecule type" value="Genomic_DNA"/>
</dbReference>
<feature type="domain" description="Penicillin-binding protein transpeptidase" evidence="5">
    <location>
        <begin position="233"/>
        <end position="525"/>
    </location>
</feature>
<dbReference type="SUPFAM" id="SSF56601">
    <property type="entry name" value="beta-lactamase/transpeptidase-like"/>
    <property type="match status" value="1"/>
</dbReference>
<keyword evidence="7" id="KW-0132">Cell division</keyword>
<dbReference type="GO" id="GO:0071555">
    <property type="term" value="P:cell wall organization"/>
    <property type="evidence" value="ECO:0007669"/>
    <property type="project" value="TreeGrafter"/>
</dbReference>
<dbReference type="PANTHER" id="PTHR30627">
    <property type="entry name" value="PEPTIDOGLYCAN D,D-TRANSPEPTIDASE"/>
    <property type="match status" value="1"/>
</dbReference>
<dbReference type="Pfam" id="PF03717">
    <property type="entry name" value="PBP_dimer"/>
    <property type="match status" value="1"/>
</dbReference>
<evidence type="ECO:0000313" key="8">
    <source>
        <dbReference type="Proteomes" id="UP000552757"/>
    </source>
</evidence>
<feature type="domain" description="Penicillin-binding protein dimerisation" evidence="6">
    <location>
        <begin position="65"/>
        <end position="173"/>
    </location>
</feature>
<keyword evidence="4" id="KW-1133">Transmembrane helix</keyword>
<reference evidence="7 8" key="1">
    <citation type="submission" date="2020-08" db="EMBL/GenBank/DDBJ databases">
        <title>Genomic Encyclopedia of Type Strains, Phase IV (KMG-IV): sequencing the most valuable type-strain genomes for metagenomic binning, comparative biology and taxonomic classification.</title>
        <authorList>
            <person name="Goeker M."/>
        </authorList>
    </citation>
    <scope>NUCLEOTIDE SEQUENCE [LARGE SCALE GENOMIC DNA]</scope>
    <source>
        <strain evidence="7 8">DSM 29348</strain>
    </source>
</reference>
<dbReference type="GO" id="GO:0008658">
    <property type="term" value="F:penicillin binding"/>
    <property type="evidence" value="ECO:0007669"/>
    <property type="project" value="InterPro"/>
</dbReference>
<dbReference type="Gene3D" id="3.90.1310.10">
    <property type="entry name" value="Penicillin-binding protein 2a (Domain 2)"/>
    <property type="match status" value="1"/>
</dbReference>
<dbReference type="GO" id="GO:0051301">
    <property type="term" value="P:cell division"/>
    <property type="evidence" value="ECO:0007669"/>
    <property type="project" value="UniProtKB-KW"/>
</dbReference>
<dbReference type="InterPro" id="IPR001460">
    <property type="entry name" value="PCN-bd_Tpept"/>
</dbReference>
<dbReference type="Gene3D" id="3.40.710.10">
    <property type="entry name" value="DD-peptidase/beta-lactamase superfamily"/>
    <property type="match status" value="1"/>
</dbReference>
<protein>
    <submittedName>
        <fullName evidence="7">Cell division protein FtsI (Penicillin-binding protein 3)</fullName>
    </submittedName>
</protein>
<organism evidence="7 8">
    <name type="scientific">Sphingobium fontiphilum</name>
    <dbReference type="NCBI Taxonomy" id="944425"/>
    <lineage>
        <taxon>Bacteria</taxon>
        <taxon>Pseudomonadati</taxon>
        <taxon>Pseudomonadota</taxon>
        <taxon>Alphaproteobacteria</taxon>
        <taxon>Sphingomonadales</taxon>
        <taxon>Sphingomonadaceae</taxon>
        <taxon>Sphingobium</taxon>
    </lineage>
</organism>
<evidence type="ECO:0000256" key="3">
    <source>
        <dbReference type="ARBA" id="ARBA00023136"/>
    </source>
</evidence>
<evidence type="ECO:0000313" key="7">
    <source>
        <dbReference type="EMBL" id="MBB3981665.1"/>
    </source>
</evidence>
<dbReference type="PANTHER" id="PTHR30627:SF1">
    <property type="entry name" value="PEPTIDOGLYCAN D,D-TRANSPEPTIDASE FTSI"/>
    <property type="match status" value="1"/>
</dbReference>
<sequence length="569" mass="62134">MATVIVQPPHVRAGRQRVNRTAIAHNRLMLLLLLFVAITMIVVVRLSWVGIFAGGGASDGVGIMAPARADITDRNGEPLARTMDAWSIAVRPSKLIGDPRELARKLHEIFPDEAEDALYAKLTGKGWAYLRRRALPEQVAAVNALGEIGIEFPREKERLYPQRTLAAHVLGFAPKADGTGGMGVEAAFNDRLTDPALRGKPFAISIDSRVQAALESELYAQMVAQSAKGAGGIVLDANTGEVIAMASIPVFDPNKLKSYPNAKCSESPRCNHMVQARYELGSTFKPLSIGAAMDRGVVTSMAKRYDATEPLQVAGFRIKDDHPMRRWLNVPETLVHSSNIATARIADELGAEPLQHLYRELHFDQRPAIELKERAKGIWPSSWGRITTMTVSYGHGIAVTPLHLASAYAALVNGGMWRPATLRRLEPQDVPQGRRVFSAATSARMRQLLRMIVAEGTGRSADAKGYRVGGKTGSAEKPEEGRYNKSSLVTTFASAFPMDNPRYVVLAMMDEPKGNAETFGLRTAAFTAAPVVKRVIERTAPMLGVLPDEHRDVEISDLKPLLWKAKGEE</sequence>
<dbReference type="GO" id="GO:0005886">
    <property type="term" value="C:plasma membrane"/>
    <property type="evidence" value="ECO:0007669"/>
    <property type="project" value="TreeGrafter"/>
</dbReference>
<keyword evidence="4" id="KW-0812">Transmembrane</keyword>
<gene>
    <name evidence="7" type="ORF">GGR44_001312</name>
</gene>
<dbReference type="InterPro" id="IPR005311">
    <property type="entry name" value="PBP_dimer"/>
</dbReference>
<dbReference type="GO" id="GO:0004180">
    <property type="term" value="F:carboxypeptidase activity"/>
    <property type="evidence" value="ECO:0007669"/>
    <property type="project" value="UniProtKB-KW"/>
</dbReference>
<proteinExistence type="predicted"/>
<dbReference type="AlphaFoldDB" id="A0A7W6GNC6"/>
<keyword evidence="8" id="KW-1185">Reference proteome</keyword>
<name>A0A7W6GNC6_9SPHN</name>
<keyword evidence="2" id="KW-0121">Carboxypeptidase</keyword>
<dbReference type="SUPFAM" id="SSF56519">
    <property type="entry name" value="Penicillin binding protein dimerisation domain"/>
    <property type="match status" value="1"/>
</dbReference>
<evidence type="ECO:0000256" key="1">
    <source>
        <dbReference type="ARBA" id="ARBA00004370"/>
    </source>
</evidence>
<dbReference type="InterPro" id="IPR050515">
    <property type="entry name" value="Beta-lactam/transpept"/>
</dbReference>
<dbReference type="Gene3D" id="3.30.450.330">
    <property type="match status" value="1"/>
</dbReference>
<evidence type="ECO:0000259" key="6">
    <source>
        <dbReference type="Pfam" id="PF03717"/>
    </source>
</evidence>
<dbReference type="Pfam" id="PF00905">
    <property type="entry name" value="Transpeptidase"/>
    <property type="match status" value="1"/>
</dbReference>
<evidence type="ECO:0000259" key="5">
    <source>
        <dbReference type="Pfam" id="PF00905"/>
    </source>
</evidence>
<dbReference type="InterPro" id="IPR036138">
    <property type="entry name" value="PBP_dimer_sf"/>
</dbReference>
<keyword evidence="3 4" id="KW-0472">Membrane</keyword>
<evidence type="ECO:0000256" key="2">
    <source>
        <dbReference type="ARBA" id="ARBA00022645"/>
    </source>
</evidence>
<dbReference type="Proteomes" id="UP000552757">
    <property type="component" value="Unassembled WGS sequence"/>
</dbReference>
<keyword evidence="7" id="KW-0131">Cell cycle</keyword>
<accession>A0A7W6GNC6</accession>
<evidence type="ECO:0000256" key="4">
    <source>
        <dbReference type="SAM" id="Phobius"/>
    </source>
</evidence>
<keyword evidence="2" id="KW-0378">Hydrolase</keyword>
<feature type="transmembrane region" description="Helical" evidence="4">
    <location>
        <begin position="28"/>
        <end position="48"/>
    </location>
</feature>
<comment type="subcellular location">
    <subcellularLocation>
        <location evidence="1">Membrane</location>
    </subcellularLocation>
</comment>
<dbReference type="InterPro" id="IPR012338">
    <property type="entry name" value="Beta-lactam/transpept-like"/>
</dbReference>
<dbReference type="RefSeq" id="WP_183954673.1">
    <property type="nucleotide sequence ID" value="NZ_JACIEB010000002.1"/>
</dbReference>
<comment type="caution">
    <text evidence="7">The sequence shown here is derived from an EMBL/GenBank/DDBJ whole genome shotgun (WGS) entry which is preliminary data.</text>
</comment>